<dbReference type="PANTHER" id="PTHR23510:SF3">
    <property type="entry name" value="MAJOR FACILITATOR SUPERFAMILY DOMAIN-CONTAINING PROTEIN 8"/>
    <property type="match status" value="1"/>
</dbReference>
<evidence type="ECO:0000256" key="4">
    <source>
        <dbReference type="ARBA" id="ARBA00022989"/>
    </source>
</evidence>
<evidence type="ECO:0000256" key="2">
    <source>
        <dbReference type="ARBA" id="ARBA00022448"/>
    </source>
</evidence>
<evidence type="ECO:0000256" key="1">
    <source>
        <dbReference type="ARBA" id="ARBA00004127"/>
    </source>
</evidence>
<feature type="transmembrane region" description="Helical" evidence="6">
    <location>
        <begin position="264"/>
        <end position="287"/>
    </location>
</feature>
<dbReference type="GO" id="GO:0005765">
    <property type="term" value="C:lysosomal membrane"/>
    <property type="evidence" value="ECO:0007669"/>
    <property type="project" value="TreeGrafter"/>
</dbReference>
<feature type="transmembrane region" description="Helical" evidence="6">
    <location>
        <begin position="109"/>
        <end position="129"/>
    </location>
</feature>
<dbReference type="InterPro" id="IPR036259">
    <property type="entry name" value="MFS_trans_sf"/>
</dbReference>
<evidence type="ECO:0000256" key="6">
    <source>
        <dbReference type="SAM" id="Phobius"/>
    </source>
</evidence>
<feature type="transmembrane region" description="Helical" evidence="6">
    <location>
        <begin position="454"/>
        <end position="475"/>
    </location>
</feature>
<keyword evidence="5 6" id="KW-0472">Membrane</keyword>
<organism evidence="7 8">
    <name type="scientific">Geodia barretti</name>
    <name type="common">Barrett's horny sponge</name>
    <dbReference type="NCBI Taxonomy" id="519541"/>
    <lineage>
        <taxon>Eukaryota</taxon>
        <taxon>Metazoa</taxon>
        <taxon>Porifera</taxon>
        <taxon>Demospongiae</taxon>
        <taxon>Heteroscleromorpha</taxon>
        <taxon>Tetractinellida</taxon>
        <taxon>Astrophorina</taxon>
        <taxon>Geodiidae</taxon>
        <taxon>Geodia</taxon>
    </lineage>
</organism>
<keyword evidence="2" id="KW-0813">Transport</keyword>
<keyword evidence="3 6" id="KW-0812">Transmembrane</keyword>
<dbReference type="Proteomes" id="UP001174909">
    <property type="component" value="Unassembled WGS sequence"/>
</dbReference>
<evidence type="ECO:0000256" key="5">
    <source>
        <dbReference type="ARBA" id="ARBA00023136"/>
    </source>
</evidence>
<comment type="caution">
    <text evidence="7">The sequence shown here is derived from an EMBL/GenBank/DDBJ whole genome shotgun (WGS) entry which is preliminary data.</text>
</comment>
<evidence type="ECO:0000256" key="3">
    <source>
        <dbReference type="ARBA" id="ARBA00022692"/>
    </source>
</evidence>
<reference evidence="7" key="1">
    <citation type="submission" date="2023-03" db="EMBL/GenBank/DDBJ databases">
        <authorList>
            <person name="Steffen K."/>
            <person name="Cardenas P."/>
        </authorList>
    </citation>
    <scope>NUCLEOTIDE SEQUENCE</scope>
</reference>
<name>A0AA35R6Y5_GEOBA</name>
<evidence type="ECO:0000313" key="8">
    <source>
        <dbReference type="Proteomes" id="UP001174909"/>
    </source>
</evidence>
<evidence type="ECO:0000313" key="7">
    <source>
        <dbReference type="EMBL" id="CAI8004558.1"/>
    </source>
</evidence>
<gene>
    <name evidence="7" type="ORF">GBAR_LOCUS3955</name>
</gene>
<proteinExistence type="predicted"/>
<feature type="transmembrane region" description="Helical" evidence="6">
    <location>
        <begin position="83"/>
        <end position="103"/>
    </location>
</feature>
<comment type="subcellular location">
    <subcellularLocation>
        <location evidence="1">Endomembrane system</location>
        <topology evidence="1">Multi-pass membrane protein</topology>
    </subcellularLocation>
</comment>
<feature type="transmembrane region" description="Helical" evidence="6">
    <location>
        <begin position="336"/>
        <end position="354"/>
    </location>
</feature>
<dbReference type="InterPro" id="IPR051068">
    <property type="entry name" value="MFS_Domain-Containing_Protein"/>
</dbReference>
<accession>A0AA35R6Y5</accession>
<dbReference type="SUPFAM" id="SSF103473">
    <property type="entry name" value="MFS general substrate transporter"/>
    <property type="match status" value="1"/>
</dbReference>
<feature type="transmembrane region" description="Helical" evidence="6">
    <location>
        <begin position="185"/>
        <end position="208"/>
    </location>
</feature>
<dbReference type="AlphaFoldDB" id="A0AA35R6Y5"/>
<keyword evidence="4 6" id="KW-1133">Transmembrane helix</keyword>
<feature type="transmembrane region" description="Helical" evidence="6">
    <location>
        <begin position="307"/>
        <end position="329"/>
    </location>
</feature>
<dbReference type="GO" id="GO:0012505">
    <property type="term" value="C:endomembrane system"/>
    <property type="evidence" value="ECO:0007669"/>
    <property type="project" value="UniProtKB-SubCell"/>
</dbReference>
<feature type="transmembrane region" description="Helical" evidence="6">
    <location>
        <begin position="220"/>
        <end position="243"/>
    </location>
</feature>
<feature type="transmembrane region" description="Helical" evidence="6">
    <location>
        <begin position="30"/>
        <end position="48"/>
    </location>
</feature>
<protein>
    <submittedName>
        <fullName evidence="7">Uncharacterized protein</fullName>
    </submittedName>
</protein>
<feature type="transmembrane region" description="Helical" evidence="6">
    <location>
        <begin position="519"/>
        <end position="540"/>
    </location>
</feature>
<sequence>MDLYYCACPSSTEDKRAAAEKDIRRLKSNWLFLMFVSILRVINYICVIPTNHQFIINPTAETLNITDEKVEPGLEQSETFYSLTYEALFVGHVIAAVATGLLFNHIPTWYLLLVSTLCHILGYLLYALATSGWMMILARALAGLQTGSVDSLVFAYYSVSFEKYTENLKTLDRFEETTAKKVKGYLFSSACIAYAIGYGLGVGFPAILAQFPETPQFRTAGWFCVAAGVTVLLLQLALFHGECAGKCRTQKMSTEKLPSSSSNCICKIFAPVYVILTGGLKAIRYILVEVLLNPIISDSFGFSIEDSALFFLVVFTMAPVIGTTLLYLLQYLKFRGYGLSVLGLMCTTTALLIMTDWQAIGSDVCTEYSLFQNPQLADQYRLQLAESNVSESGMVSIQSLQVVEEEVYQLAVNRCESAGEHCHWIPNSHVTGKHCSDCQPICRSTTHTLNFVQFIVGIVLFLSTSSLLYSGSFLLLSESVSQKYQGISTASMVALEGIARSAFPLILDAVYEGQQKRTYLSMLIQVGIFLPLLVGLLLLYPWLAGSHKIQYTCTKEMEKEKD</sequence>
<dbReference type="EMBL" id="CASHTH010000566">
    <property type="protein sequence ID" value="CAI8004558.1"/>
    <property type="molecule type" value="Genomic_DNA"/>
</dbReference>
<dbReference type="PANTHER" id="PTHR23510">
    <property type="entry name" value="INNER MEMBRANE TRANSPORT PROTEIN YAJR"/>
    <property type="match status" value="1"/>
</dbReference>
<dbReference type="Gene3D" id="1.20.1250.20">
    <property type="entry name" value="MFS general substrate transporter like domains"/>
    <property type="match status" value="1"/>
</dbReference>
<keyword evidence="8" id="KW-1185">Reference proteome</keyword>